<gene>
    <name evidence="2" type="ORF">JCM21714_1068</name>
</gene>
<dbReference type="SMART" id="SM00052">
    <property type="entry name" value="EAL"/>
    <property type="match status" value="1"/>
</dbReference>
<sequence length="306" mass="35432">MRCHNCAMGELEIEVKFTNNDQQTWIEQVYHYLTFHYQVKRIENILVVSEDALRDLHDFCKDHMDVNEVFFRIGSQTWKPILESVEIMNAHWIDDVIKNKQVISYYQPIISSDKQVYAYELLARFIGKNGQLIFPNEIFSAARTRGRLYALDRLCRMTAVKHAVRLQNVKAFINFIPTSIYSPEHCLKSTIMLAQQLNLKQEMLVFEVVETDKVDDVEHLKTILNYYKSKGFSYALDDVGEGFNTESLLKELTPPRYMKLDMKYVRGGVSKSDEKQQIASRLLEVANDLGSIPLAEGVETKMILSG</sequence>
<evidence type="ECO:0000313" key="3">
    <source>
        <dbReference type="Proteomes" id="UP000019102"/>
    </source>
</evidence>
<reference evidence="2 3" key="1">
    <citation type="journal article" date="2014" name="Genome Announc.">
        <title>Draft Genome Sequence of the Boron-Tolerant and Moderately Halotolerant Bacterium Gracilibacillus boraciitolerans JCM 21714T.</title>
        <authorList>
            <person name="Ahmed I."/>
            <person name="Oshima K."/>
            <person name="Suda W."/>
            <person name="Kitamura K."/>
            <person name="Iida T."/>
            <person name="Ohmori Y."/>
            <person name="Fujiwara T."/>
            <person name="Hattori M."/>
            <person name="Ohkuma M."/>
        </authorList>
    </citation>
    <scope>NUCLEOTIDE SEQUENCE [LARGE SCALE GENOMIC DNA]</scope>
    <source>
        <strain evidence="2 3">JCM 21714</strain>
    </source>
</reference>
<dbReference type="STRING" id="1298598.JCM21714_1068"/>
<proteinExistence type="predicted"/>
<organism evidence="2 3">
    <name type="scientific">Gracilibacillus boraciitolerans JCM 21714</name>
    <dbReference type="NCBI Taxonomy" id="1298598"/>
    <lineage>
        <taxon>Bacteria</taxon>
        <taxon>Bacillati</taxon>
        <taxon>Bacillota</taxon>
        <taxon>Bacilli</taxon>
        <taxon>Bacillales</taxon>
        <taxon>Bacillaceae</taxon>
        <taxon>Gracilibacillus</taxon>
    </lineage>
</organism>
<dbReference type="CDD" id="cd01948">
    <property type="entry name" value="EAL"/>
    <property type="match status" value="1"/>
</dbReference>
<protein>
    <submittedName>
        <fullName evidence="2">Diguanylate phosphodiesterase</fullName>
    </submittedName>
</protein>
<name>W4VFW1_9BACI</name>
<dbReference type="GO" id="GO:0071111">
    <property type="term" value="F:cyclic-guanylate-specific phosphodiesterase activity"/>
    <property type="evidence" value="ECO:0007669"/>
    <property type="project" value="InterPro"/>
</dbReference>
<dbReference type="InterPro" id="IPR001633">
    <property type="entry name" value="EAL_dom"/>
</dbReference>
<dbReference type="InterPro" id="IPR050706">
    <property type="entry name" value="Cyclic-di-GMP_PDE-like"/>
</dbReference>
<dbReference type="PANTHER" id="PTHR33121">
    <property type="entry name" value="CYCLIC DI-GMP PHOSPHODIESTERASE PDEF"/>
    <property type="match status" value="1"/>
</dbReference>
<dbReference type="AlphaFoldDB" id="W4VFW1"/>
<accession>W4VFW1</accession>
<keyword evidence="3" id="KW-1185">Reference proteome</keyword>
<evidence type="ECO:0000259" key="1">
    <source>
        <dbReference type="PROSITE" id="PS50883"/>
    </source>
</evidence>
<dbReference type="eggNOG" id="COG2200">
    <property type="taxonomic scope" value="Bacteria"/>
</dbReference>
<dbReference type="PROSITE" id="PS50883">
    <property type="entry name" value="EAL"/>
    <property type="match status" value="1"/>
</dbReference>
<dbReference type="Proteomes" id="UP000019102">
    <property type="component" value="Unassembled WGS sequence"/>
</dbReference>
<comment type="caution">
    <text evidence="2">The sequence shown here is derived from an EMBL/GenBank/DDBJ whole genome shotgun (WGS) entry which is preliminary data.</text>
</comment>
<feature type="domain" description="EAL" evidence="1">
    <location>
        <begin position="86"/>
        <end position="306"/>
    </location>
</feature>
<dbReference type="PANTHER" id="PTHR33121:SF70">
    <property type="entry name" value="SIGNALING PROTEIN YKOW"/>
    <property type="match status" value="1"/>
</dbReference>
<dbReference type="InterPro" id="IPR035919">
    <property type="entry name" value="EAL_sf"/>
</dbReference>
<dbReference type="EMBL" id="BAVS01000003">
    <property type="protein sequence ID" value="GAE92087.1"/>
    <property type="molecule type" value="Genomic_DNA"/>
</dbReference>
<dbReference type="Gene3D" id="3.20.20.450">
    <property type="entry name" value="EAL domain"/>
    <property type="match status" value="1"/>
</dbReference>
<dbReference type="Pfam" id="PF00563">
    <property type="entry name" value="EAL"/>
    <property type="match status" value="1"/>
</dbReference>
<evidence type="ECO:0000313" key="2">
    <source>
        <dbReference type="EMBL" id="GAE92087.1"/>
    </source>
</evidence>
<dbReference type="SUPFAM" id="SSF141868">
    <property type="entry name" value="EAL domain-like"/>
    <property type="match status" value="1"/>
</dbReference>